<dbReference type="Proteomes" id="UP000270626">
    <property type="component" value="Unassembled WGS sequence"/>
</dbReference>
<dbReference type="PANTHER" id="PTHR34610">
    <property type="entry name" value="SSL7007 PROTEIN"/>
    <property type="match status" value="1"/>
</dbReference>
<keyword evidence="3" id="KW-1185">Reference proteome</keyword>
<gene>
    <name evidence="2" type="ORF">DFR40_2197</name>
</gene>
<protein>
    <submittedName>
        <fullName evidence="2">Putative PIN family toxin of toxin-antitoxin system</fullName>
    </submittedName>
</protein>
<dbReference type="PANTHER" id="PTHR34610:SF3">
    <property type="entry name" value="SSL7007 PROTEIN"/>
    <property type="match status" value="1"/>
</dbReference>
<dbReference type="OrthoDB" id="9802272at2"/>
<dbReference type="AlphaFoldDB" id="A0A495WBX8"/>
<dbReference type="InterPro" id="IPR002850">
    <property type="entry name" value="PIN_toxin-like"/>
</dbReference>
<organism evidence="2 3">
    <name type="scientific">Azonexus fungiphilus</name>
    <dbReference type="NCBI Taxonomy" id="146940"/>
    <lineage>
        <taxon>Bacteria</taxon>
        <taxon>Pseudomonadati</taxon>
        <taxon>Pseudomonadota</taxon>
        <taxon>Betaproteobacteria</taxon>
        <taxon>Rhodocyclales</taxon>
        <taxon>Azonexaceae</taxon>
        <taxon>Azonexus</taxon>
    </lineage>
</organism>
<proteinExistence type="predicted"/>
<dbReference type="InterPro" id="IPR029060">
    <property type="entry name" value="PIN-like_dom_sf"/>
</dbReference>
<name>A0A495WBX8_9RHOO</name>
<dbReference type="InterPro" id="IPR002716">
    <property type="entry name" value="PIN_dom"/>
</dbReference>
<sequence>MLRIVLDTNVVLDLFHWANADAVPIMAALEAGRIECLVDASTLDELQRVLTYPQLKLTPAMIAERWTRYGALVRQVAAGEAPPLPRCKDRDDQKFLELAARSGADLLVSKDKALLKLRGRTKLAFRIVKPKDACALIDAAGLSLP</sequence>
<dbReference type="NCBIfam" id="TIGR00305">
    <property type="entry name" value="putative toxin-antitoxin system toxin component, PIN family"/>
    <property type="match status" value="1"/>
</dbReference>
<accession>A0A495WBX8</accession>
<dbReference type="EMBL" id="RBXP01000015">
    <property type="protein sequence ID" value="RKT58253.1"/>
    <property type="molecule type" value="Genomic_DNA"/>
</dbReference>
<dbReference type="SMART" id="SM00670">
    <property type="entry name" value="PINc"/>
    <property type="match status" value="1"/>
</dbReference>
<evidence type="ECO:0000313" key="3">
    <source>
        <dbReference type="Proteomes" id="UP000270626"/>
    </source>
</evidence>
<evidence type="ECO:0000313" key="2">
    <source>
        <dbReference type="EMBL" id="RKT58253.1"/>
    </source>
</evidence>
<dbReference type="Pfam" id="PF13470">
    <property type="entry name" value="PIN_3"/>
    <property type="match status" value="1"/>
</dbReference>
<dbReference type="RefSeq" id="WP_121458509.1">
    <property type="nucleotide sequence ID" value="NZ_RBXP01000015.1"/>
</dbReference>
<feature type="domain" description="PIN" evidence="1">
    <location>
        <begin position="2"/>
        <end position="116"/>
    </location>
</feature>
<evidence type="ECO:0000259" key="1">
    <source>
        <dbReference type="SMART" id="SM00670"/>
    </source>
</evidence>
<dbReference type="SUPFAM" id="SSF88723">
    <property type="entry name" value="PIN domain-like"/>
    <property type="match status" value="1"/>
</dbReference>
<reference evidence="2 3" key="1">
    <citation type="submission" date="2018-10" db="EMBL/GenBank/DDBJ databases">
        <title>Genomic Encyclopedia of Type Strains, Phase IV (KMG-IV): sequencing the most valuable type-strain genomes for metagenomic binning, comparative biology and taxonomic classification.</title>
        <authorList>
            <person name="Goeker M."/>
        </authorList>
    </citation>
    <scope>NUCLEOTIDE SEQUENCE [LARGE SCALE GENOMIC DNA]</scope>
    <source>
        <strain evidence="2 3">DSM 23841</strain>
    </source>
</reference>
<comment type="caution">
    <text evidence="2">The sequence shown here is derived from an EMBL/GenBank/DDBJ whole genome shotgun (WGS) entry which is preliminary data.</text>
</comment>